<feature type="region of interest" description="Disordered" evidence="2">
    <location>
        <begin position="1"/>
        <end position="61"/>
    </location>
</feature>
<evidence type="ECO:0000256" key="2">
    <source>
        <dbReference type="SAM" id="MobiDB-lite"/>
    </source>
</evidence>
<feature type="coiled-coil region" evidence="1">
    <location>
        <begin position="1110"/>
        <end position="1151"/>
    </location>
</feature>
<protein>
    <submittedName>
        <fullName evidence="4">Serine acetyltransferase 3</fullName>
    </submittedName>
</protein>
<keyword evidence="1" id="KW-0175">Coiled coil</keyword>
<dbReference type="GO" id="GO:0016740">
    <property type="term" value="F:transferase activity"/>
    <property type="evidence" value="ECO:0007669"/>
    <property type="project" value="UniProtKB-KW"/>
</dbReference>
<comment type="caution">
    <text evidence="4">The sequence shown here is derived from an EMBL/GenBank/DDBJ whole genome shotgun (WGS) entry which is preliminary data.</text>
</comment>
<dbReference type="AlphaFoldDB" id="A0A6A3C793"/>
<evidence type="ECO:0000313" key="5">
    <source>
        <dbReference type="Proteomes" id="UP000436088"/>
    </source>
</evidence>
<accession>A0A6A3C793</accession>
<dbReference type="InterPro" id="IPR056647">
    <property type="entry name" value="DUF7745"/>
</dbReference>
<evidence type="ECO:0000256" key="1">
    <source>
        <dbReference type="SAM" id="Coils"/>
    </source>
</evidence>
<dbReference type="Proteomes" id="UP000436088">
    <property type="component" value="Unassembled WGS sequence"/>
</dbReference>
<feature type="region of interest" description="Disordered" evidence="2">
    <location>
        <begin position="260"/>
        <end position="289"/>
    </location>
</feature>
<dbReference type="EMBL" id="VEPZ02000472">
    <property type="protein sequence ID" value="KAE8724377.1"/>
    <property type="molecule type" value="Genomic_DNA"/>
</dbReference>
<organism evidence="4 5">
    <name type="scientific">Hibiscus syriacus</name>
    <name type="common">Rose of Sharon</name>
    <dbReference type="NCBI Taxonomy" id="106335"/>
    <lineage>
        <taxon>Eukaryota</taxon>
        <taxon>Viridiplantae</taxon>
        <taxon>Streptophyta</taxon>
        <taxon>Embryophyta</taxon>
        <taxon>Tracheophyta</taxon>
        <taxon>Spermatophyta</taxon>
        <taxon>Magnoliopsida</taxon>
        <taxon>eudicotyledons</taxon>
        <taxon>Gunneridae</taxon>
        <taxon>Pentapetalae</taxon>
        <taxon>rosids</taxon>
        <taxon>malvids</taxon>
        <taxon>Malvales</taxon>
        <taxon>Malvaceae</taxon>
        <taxon>Malvoideae</taxon>
        <taxon>Hibiscus</taxon>
    </lineage>
</organism>
<feature type="coiled-coil region" evidence="1">
    <location>
        <begin position="1017"/>
        <end position="1083"/>
    </location>
</feature>
<dbReference type="PANTHER" id="PTHR48200">
    <property type="entry name" value="PROTEIN, PUTATIVE-RELATED"/>
    <property type="match status" value="1"/>
</dbReference>
<keyword evidence="5" id="KW-1185">Reference proteome</keyword>
<feature type="domain" description="DUF7745" evidence="3">
    <location>
        <begin position="447"/>
        <end position="800"/>
    </location>
</feature>
<gene>
    <name evidence="4" type="ORF">F3Y22_tig00010533pilonHSYRG00264</name>
</gene>
<dbReference type="PANTHER" id="PTHR48200:SF1">
    <property type="entry name" value="AMINOTRANSFERASE-LIKE PLANT MOBILE DOMAIN-CONTAINING PROTEIN"/>
    <property type="match status" value="1"/>
</dbReference>
<evidence type="ECO:0000313" key="4">
    <source>
        <dbReference type="EMBL" id="KAE8724377.1"/>
    </source>
</evidence>
<name>A0A6A3C793_HIBSY</name>
<evidence type="ECO:0000259" key="3">
    <source>
        <dbReference type="Pfam" id="PF24924"/>
    </source>
</evidence>
<feature type="compositionally biased region" description="Low complexity" evidence="2">
    <location>
        <begin position="8"/>
        <end position="41"/>
    </location>
</feature>
<feature type="compositionally biased region" description="Polar residues" evidence="2">
    <location>
        <begin position="44"/>
        <end position="53"/>
    </location>
</feature>
<sequence length="1226" mass="141523">MATRYKSYDSCSSRSTSSSIDLNASSSAKPKPSFSKALAKPNPSAVTQGCRSKTTSTTTTHHNFTSIMKRFVDSKSKNKTMGQLFIPSDVLAEDLKKTARKGTAFTALQRKLFGNGSADKERRALTEVKGNTRTLAMVLRSERELLSSNKELETEIALLKLQLQDKNTEVEKLKDLCLKQREEIKSLKSAILFPDAMNSELQELVETQGSELTQAKQQIPTLQRQVNSLTEQLQCLALDLHQMKADRSCDQWHSSISPMTPVLDGVEHSDSLESSSGDPTAPGSPSDLVLEDLNPCLTPYYAKTKSKLGLPNPNLAGRLITAVRVPRLLQMETLGSDTLGTRGRRCYLAASATATSQPKAPEAPTPAVHAMATGIKGIDPCVNCLIGKPSPMDKKCSNQVILNSEVRQWAEDVQRQEGDSLQDDYISDLASYAPVSLKRNDTQDLRSIWESWDSNKKLQFYQTYGDIPYLLYVEVDDELLRALIQFWNPGYNCFTLNKEDLVPTIEEYTTLLHIDGALENRIYSKSIKTQPFRVKLAKIAGVQEEWVASRTKQKGESEGIAWTNIRELIQSHPDIKVRFDLFALGIYGMVIFPKVLGYVEAAVVDLFEQLPKKINPASAILAETFRSLNACRKLGGGRFSGCTQLLYVWIRSHFWRTEKVSYRRFNTDYSPLKEFLEQEWPKEIKKDMWINAFRNLQSNDVIWRAPWQIQREFFYKCGDYNWIMLLELWGGIGYAPLLVIRQYEGRQFVPVIAGLQSSEFTFHSKNYKRSIMEAVTAWKTTFCIRAKAAKEMLTPDYEEWRSVRKNENIPLPDQNEDISMEDRIKVVPSEIEILRAEFEAERKGWSKELEQMRQDKAMMGVDIEFHSSQCAMLRKDKEKGEDEYRALQKNYQELYKSRKASGSSQATIQMTRELNIEKRRVEDLKGKNSRLLKSLEKGKQKMEDFEVDRRERIIKHKAEHREIMNEMHRERDRAKDLEEMKNDIFNKFEGEKNIMFKGFESEMNQLIAELEVRGQKMEESNVEKEKWELERKNFNTRLEVEQEVARNWMRRCRNKDVQIQKLNQRTQEARTKLEEDLDQSRNKNSEFNAYILQFEESLFQEKVRLGPNDLKESNEENASLRRRIRDLEKILHNCQVRITELEQTLEGTNEQWQKSTEFYVERSEERSNMVFEAMVQMSEVARYVGELAVEAKIIEHHVDPVSKCGKKVSWLMKEIIELNRKATPYL</sequence>
<proteinExistence type="predicted"/>
<reference evidence="4" key="1">
    <citation type="submission" date="2019-09" db="EMBL/GenBank/DDBJ databases">
        <title>Draft genome information of white flower Hibiscus syriacus.</title>
        <authorList>
            <person name="Kim Y.-M."/>
        </authorList>
    </citation>
    <scope>NUCLEOTIDE SEQUENCE [LARGE SCALE GENOMIC DNA]</scope>
    <source>
        <strain evidence="4">YM2019G1</strain>
    </source>
</reference>
<feature type="coiled-coil region" evidence="1">
    <location>
        <begin position="142"/>
        <end position="246"/>
    </location>
</feature>
<dbReference type="Pfam" id="PF24924">
    <property type="entry name" value="DUF7745"/>
    <property type="match status" value="1"/>
</dbReference>
<feature type="coiled-coil region" evidence="1">
    <location>
        <begin position="835"/>
        <end position="897"/>
    </location>
</feature>